<dbReference type="Proteomes" id="UP000553632">
    <property type="component" value="Unassembled WGS sequence"/>
</dbReference>
<reference evidence="2 3" key="1">
    <citation type="submission" date="2020-04" db="EMBL/GenBank/DDBJ databases">
        <title>Perkinsus olseni comparative genomics.</title>
        <authorList>
            <person name="Bogema D.R."/>
        </authorList>
    </citation>
    <scope>NUCLEOTIDE SEQUENCE [LARGE SCALE GENOMIC DNA]</scope>
    <source>
        <strain evidence="2 3">ATCC PRA-207</strain>
    </source>
</reference>
<evidence type="ECO:0000313" key="2">
    <source>
        <dbReference type="EMBL" id="KAF4723015.1"/>
    </source>
</evidence>
<sequence>VASRSSRLIDDAANIIAKVNRMMASAGPREKHLLMAMVGKLRERLVQEQARQQRRIRPYERKEDRALDREREKIGGEMKRDMRALDEAAGDFAERVRRRLSKIGTEKAVIERTGRRVGKLRS</sequence>
<dbReference type="EMBL" id="JABANO010023748">
    <property type="protein sequence ID" value="KAF4723015.1"/>
    <property type="molecule type" value="Genomic_DNA"/>
</dbReference>
<feature type="compositionally biased region" description="Basic and acidic residues" evidence="1">
    <location>
        <begin position="57"/>
        <end position="79"/>
    </location>
</feature>
<comment type="caution">
    <text evidence="2">The sequence shown here is derived from an EMBL/GenBank/DDBJ whole genome shotgun (WGS) entry which is preliminary data.</text>
</comment>
<evidence type="ECO:0000313" key="3">
    <source>
        <dbReference type="Proteomes" id="UP000553632"/>
    </source>
</evidence>
<name>A0A7J6RRG5_PEROL</name>
<accession>A0A7J6RRG5</accession>
<evidence type="ECO:0000256" key="1">
    <source>
        <dbReference type="SAM" id="MobiDB-lite"/>
    </source>
</evidence>
<protein>
    <submittedName>
        <fullName evidence="2">Uncharacterized protein</fullName>
    </submittedName>
</protein>
<feature type="region of interest" description="Disordered" evidence="1">
    <location>
        <begin position="49"/>
        <end position="79"/>
    </location>
</feature>
<dbReference type="AlphaFoldDB" id="A0A7J6RRG5"/>
<gene>
    <name evidence="2" type="ORF">FOZ63_017127</name>
</gene>
<proteinExistence type="predicted"/>
<keyword evidence="3" id="KW-1185">Reference proteome</keyword>
<organism evidence="2 3">
    <name type="scientific">Perkinsus olseni</name>
    <name type="common">Perkinsus atlanticus</name>
    <dbReference type="NCBI Taxonomy" id="32597"/>
    <lineage>
        <taxon>Eukaryota</taxon>
        <taxon>Sar</taxon>
        <taxon>Alveolata</taxon>
        <taxon>Perkinsozoa</taxon>
        <taxon>Perkinsea</taxon>
        <taxon>Perkinsida</taxon>
        <taxon>Perkinsidae</taxon>
        <taxon>Perkinsus</taxon>
    </lineage>
</organism>
<feature type="non-terminal residue" evidence="2">
    <location>
        <position position="1"/>
    </location>
</feature>